<feature type="transmembrane region" description="Helical" evidence="1">
    <location>
        <begin position="205"/>
        <end position="227"/>
    </location>
</feature>
<sequence length="233" mass="23570">MNRVAVLARVELVLLLRNKTAAALGLAMPLAIGVGFALTRGGGDWAGSITMQLLVVHGLTVYISATTALVARRQDLSLKRLRGGEASEPVILAGVMAPMVVLGLVQGALLPTIAVIADAPMPRDLLALAAGIVGGTVVAAGAALATASFTTTAETAQLTTTPLFAATFGGAMWALSSPTVTPLMLAAPGGATAALVRAGFEGGSAWGPLGAMAVWTVATVAVGRRYFRWDPRA</sequence>
<keyword evidence="1" id="KW-1133">Transmembrane helix</keyword>
<accession>A0ABR7L4H7</accession>
<keyword evidence="1" id="KW-0812">Transmembrane</keyword>
<feature type="transmembrane region" description="Helical" evidence="1">
    <location>
        <begin position="125"/>
        <end position="151"/>
    </location>
</feature>
<feature type="transmembrane region" description="Helical" evidence="1">
    <location>
        <begin position="45"/>
        <end position="70"/>
    </location>
</feature>
<protein>
    <submittedName>
        <fullName evidence="2">ABC transporter permease</fullName>
    </submittedName>
</protein>
<dbReference type="EMBL" id="JABVED010000004">
    <property type="protein sequence ID" value="MBC6447291.1"/>
    <property type="molecule type" value="Genomic_DNA"/>
</dbReference>
<keyword evidence="3" id="KW-1185">Reference proteome</keyword>
<gene>
    <name evidence="2" type="ORF">GPZ80_08905</name>
</gene>
<reference evidence="2 3" key="1">
    <citation type="submission" date="2020-06" db="EMBL/GenBank/DDBJ databases">
        <title>Actinokineospora xiongansis sp. nov., isolated from soil of Baiyangdian.</title>
        <authorList>
            <person name="Zhang X."/>
        </authorList>
    </citation>
    <scope>NUCLEOTIDE SEQUENCE [LARGE SCALE GENOMIC DNA]</scope>
    <source>
        <strain evidence="2 3">HBU206404</strain>
    </source>
</reference>
<name>A0ABR7L4H7_9PSEU</name>
<dbReference type="RefSeq" id="WP_187219821.1">
    <property type="nucleotide sequence ID" value="NZ_JABVED010000004.1"/>
</dbReference>
<comment type="caution">
    <text evidence="2">The sequence shown here is derived from an EMBL/GenBank/DDBJ whole genome shotgun (WGS) entry which is preliminary data.</text>
</comment>
<evidence type="ECO:0000313" key="3">
    <source>
        <dbReference type="Proteomes" id="UP000734823"/>
    </source>
</evidence>
<evidence type="ECO:0000313" key="2">
    <source>
        <dbReference type="EMBL" id="MBC6447291.1"/>
    </source>
</evidence>
<organism evidence="2 3">
    <name type="scientific">Actinokineospora xionganensis</name>
    <dbReference type="NCBI Taxonomy" id="2684470"/>
    <lineage>
        <taxon>Bacteria</taxon>
        <taxon>Bacillati</taxon>
        <taxon>Actinomycetota</taxon>
        <taxon>Actinomycetes</taxon>
        <taxon>Pseudonocardiales</taxon>
        <taxon>Pseudonocardiaceae</taxon>
        <taxon>Actinokineospora</taxon>
    </lineage>
</organism>
<evidence type="ECO:0000256" key="1">
    <source>
        <dbReference type="SAM" id="Phobius"/>
    </source>
</evidence>
<feature type="transmembrane region" description="Helical" evidence="1">
    <location>
        <begin position="21"/>
        <end position="39"/>
    </location>
</feature>
<proteinExistence type="predicted"/>
<keyword evidence="1" id="KW-0472">Membrane</keyword>
<feature type="transmembrane region" description="Helical" evidence="1">
    <location>
        <begin position="90"/>
        <end position="113"/>
    </location>
</feature>
<dbReference type="Proteomes" id="UP000734823">
    <property type="component" value="Unassembled WGS sequence"/>
</dbReference>
<feature type="transmembrane region" description="Helical" evidence="1">
    <location>
        <begin position="163"/>
        <end position="185"/>
    </location>
</feature>